<reference evidence="6" key="2">
    <citation type="submission" date="2022-01" db="EMBL/GenBank/DDBJ databases">
        <title>Lysobacter chinensis sp. nov., a bacterium isolated from cow dung compost.</title>
        <authorList>
            <person name="Zhou L.Y."/>
        </authorList>
    </citation>
    <scope>NUCLEOTIDE SEQUENCE [LARGE SCALE GENOMIC DNA]</scope>
    <source>
        <strain evidence="6">TLK-CK17</strain>
    </source>
</reference>
<name>A0ABS9HVE1_9GAMM</name>
<comment type="caution">
    <text evidence="5">The sequence shown here is derived from an EMBL/GenBank/DDBJ whole genome shotgun (WGS) entry which is preliminary data.</text>
</comment>
<dbReference type="Proteomes" id="UP001430796">
    <property type="component" value="Unassembled WGS sequence"/>
</dbReference>
<evidence type="ECO:0000313" key="6">
    <source>
        <dbReference type="Proteomes" id="UP001430796"/>
    </source>
</evidence>
<dbReference type="InterPro" id="IPR058792">
    <property type="entry name" value="Beta-barrel_RND_2"/>
</dbReference>
<accession>A0ABS9HVE1</accession>
<dbReference type="Gene3D" id="2.40.420.20">
    <property type="match status" value="1"/>
</dbReference>
<dbReference type="Gene3D" id="2.40.50.100">
    <property type="match status" value="1"/>
</dbReference>
<dbReference type="RefSeq" id="WP_237054836.1">
    <property type="nucleotide sequence ID" value="NZ_JAKJPO010000005.1"/>
</dbReference>
<sequence length="396" mass="42047">MSKSAGKRPPSTRKRMILMLIGALVVFGGVFAVKAFFAAQTNKFFDNMPQPAVAISAQAAETRQWSNSGEAVGTFVAVNGTDVTTESGGVVRALEFEAGQPVKAGEVLVRLNTANEEATLKSLEASARLAAAQRDRWAQLSNDQLVSKDEAQQRATAAATAQAQVDAQRALIAQKTIRAPFSGELGIRKVNLGQYVAPGTAIVSLQQLDPIYLDFTLPEQMTGKVAEGGTVEATVDALPGQVFEGKITAIEPGIDPNTRNFRVQATFRNPDRALRPGSFAKVGFALGGEQEVVVIPQTAVSFNPYGNAVFVISKTPRAEGETDMQGKPLTGDKLTVSQRFITTGATRGDLVAVVDGLKPGEEVATSGLLKLRNDAEVTINNKVQPAAEARPDPENR</sequence>
<dbReference type="Pfam" id="PF25954">
    <property type="entry name" value="Beta-barrel_RND_2"/>
    <property type="match status" value="1"/>
</dbReference>
<dbReference type="EMBL" id="JAKJPO010000005">
    <property type="protein sequence ID" value="MCF7222330.1"/>
    <property type="molecule type" value="Genomic_DNA"/>
</dbReference>
<evidence type="ECO:0000259" key="3">
    <source>
        <dbReference type="Pfam" id="PF25967"/>
    </source>
</evidence>
<dbReference type="Pfam" id="PF25967">
    <property type="entry name" value="RND-MFP_C"/>
    <property type="match status" value="1"/>
</dbReference>
<dbReference type="Gene3D" id="2.40.30.170">
    <property type="match status" value="1"/>
</dbReference>
<evidence type="ECO:0000313" key="5">
    <source>
        <dbReference type="EMBL" id="MCF7222330.1"/>
    </source>
</evidence>
<feature type="domain" description="CusB-like beta-barrel" evidence="2">
    <location>
        <begin position="211"/>
        <end position="285"/>
    </location>
</feature>
<dbReference type="SUPFAM" id="SSF111369">
    <property type="entry name" value="HlyD-like secretion proteins"/>
    <property type="match status" value="1"/>
</dbReference>
<reference evidence="5 6" key="3">
    <citation type="submission" date="2022-01" db="EMBL/GenBank/DDBJ databases">
        <authorList>
            <person name="Zhou L.Y."/>
        </authorList>
    </citation>
    <scope>NUCLEOTIDE SEQUENCE [LARGE SCALE GENOMIC DNA]</scope>
    <source>
        <strain evidence="5 6">TLK-CK17</strain>
    </source>
</reference>
<comment type="similarity">
    <text evidence="1">Belongs to the membrane fusion protein (MFP) (TC 8.A.1) family.</text>
</comment>
<protein>
    <submittedName>
        <fullName evidence="5">Efflux RND transporter periplasmic adaptor subunit</fullName>
    </submittedName>
</protein>
<dbReference type="InterPro" id="IPR058647">
    <property type="entry name" value="BSH_CzcB-like"/>
</dbReference>
<dbReference type="InterPro" id="IPR006143">
    <property type="entry name" value="RND_pump_MFP"/>
</dbReference>
<dbReference type="Gene3D" id="1.10.287.470">
    <property type="entry name" value="Helix hairpin bin"/>
    <property type="match status" value="1"/>
</dbReference>
<evidence type="ECO:0000259" key="2">
    <source>
        <dbReference type="Pfam" id="PF25954"/>
    </source>
</evidence>
<evidence type="ECO:0000256" key="1">
    <source>
        <dbReference type="ARBA" id="ARBA00009477"/>
    </source>
</evidence>
<gene>
    <name evidence="5" type="ORF">L3V18_11110</name>
</gene>
<evidence type="ECO:0000259" key="4">
    <source>
        <dbReference type="Pfam" id="PF25973"/>
    </source>
</evidence>
<dbReference type="PANTHER" id="PTHR30469:SF11">
    <property type="entry name" value="BLL4320 PROTEIN"/>
    <property type="match status" value="1"/>
</dbReference>
<organism evidence="5 6">
    <name type="scientific">Marilutibacter chinensis</name>
    <dbReference type="NCBI Taxonomy" id="2912247"/>
    <lineage>
        <taxon>Bacteria</taxon>
        <taxon>Pseudomonadati</taxon>
        <taxon>Pseudomonadota</taxon>
        <taxon>Gammaproteobacteria</taxon>
        <taxon>Lysobacterales</taxon>
        <taxon>Lysobacteraceae</taxon>
        <taxon>Marilutibacter</taxon>
    </lineage>
</organism>
<dbReference type="PANTHER" id="PTHR30469">
    <property type="entry name" value="MULTIDRUG RESISTANCE PROTEIN MDTA"/>
    <property type="match status" value="1"/>
</dbReference>
<dbReference type="NCBIfam" id="TIGR01730">
    <property type="entry name" value="RND_mfp"/>
    <property type="match status" value="1"/>
</dbReference>
<feature type="domain" description="CzcB-like barrel-sandwich hybrid" evidence="4">
    <location>
        <begin position="82"/>
        <end position="204"/>
    </location>
</feature>
<keyword evidence="6" id="KW-1185">Reference proteome</keyword>
<dbReference type="Pfam" id="PF25973">
    <property type="entry name" value="BSH_CzcB"/>
    <property type="match status" value="1"/>
</dbReference>
<proteinExistence type="inferred from homology"/>
<reference evidence="5 6" key="1">
    <citation type="submission" date="2022-01" db="EMBL/GenBank/DDBJ databases">
        <title>Lysobacter chinensis sp. nov., a bacterium isolated from cow dung compost.</title>
        <authorList>
            <person name="Liu Y."/>
        </authorList>
    </citation>
    <scope>NUCLEOTIDE SEQUENCE [LARGE SCALE GENOMIC DNA]</scope>
    <source>
        <strain evidence="5 6">TLK-CK17</strain>
    </source>
</reference>
<dbReference type="InterPro" id="IPR058627">
    <property type="entry name" value="MdtA-like_C"/>
</dbReference>
<feature type="domain" description="Multidrug resistance protein MdtA-like C-terminal permuted SH3" evidence="3">
    <location>
        <begin position="335"/>
        <end position="368"/>
    </location>
</feature>